<evidence type="ECO:0000313" key="2">
    <source>
        <dbReference type="Proteomes" id="UP000294498"/>
    </source>
</evidence>
<name>A0A4R8DSL5_9BACT</name>
<dbReference type="RefSeq" id="WP_133993577.1">
    <property type="nucleotide sequence ID" value="NZ_SODV01000001.1"/>
</dbReference>
<gene>
    <name evidence="1" type="ORF">EDB95_2252</name>
</gene>
<keyword evidence="2" id="KW-1185">Reference proteome</keyword>
<sequence length="63" mass="7054">MTIVKLTTKTTDTQVLQLLRKVEVLLRGPAIHGFDAEWRQQFEHTALEGLSDPGLKVGDLLPK</sequence>
<protein>
    <submittedName>
        <fullName evidence="1">Uncharacterized protein</fullName>
    </submittedName>
</protein>
<evidence type="ECO:0000313" key="1">
    <source>
        <dbReference type="EMBL" id="TDX01220.1"/>
    </source>
</evidence>
<dbReference type="Proteomes" id="UP000294498">
    <property type="component" value="Unassembled WGS sequence"/>
</dbReference>
<organism evidence="1 2">
    <name type="scientific">Dinghuibacter silviterrae</name>
    <dbReference type="NCBI Taxonomy" id="1539049"/>
    <lineage>
        <taxon>Bacteria</taxon>
        <taxon>Pseudomonadati</taxon>
        <taxon>Bacteroidota</taxon>
        <taxon>Chitinophagia</taxon>
        <taxon>Chitinophagales</taxon>
        <taxon>Chitinophagaceae</taxon>
        <taxon>Dinghuibacter</taxon>
    </lineage>
</organism>
<reference evidence="1 2" key="1">
    <citation type="submission" date="2019-03" db="EMBL/GenBank/DDBJ databases">
        <title>Genomic Encyclopedia of Type Strains, Phase IV (KMG-IV): sequencing the most valuable type-strain genomes for metagenomic binning, comparative biology and taxonomic classification.</title>
        <authorList>
            <person name="Goeker M."/>
        </authorList>
    </citation>
    <scope>NUCLEOTIDE SEQUENCE [LARGE SCALE GENOMIC DNA]</scope>
    <source>
        <strain evidence="1 2">DSM 100059</strain>
    </source>
</reference>
<accession>A0A4R8DSL5</accession>
<dbReference type="EMBL" id="SODV01000001">
    <property type="protein sequence ID" value="TDX01220.1"/>
    <property type="molecule type" value="Genomic_DNA"/>
</dbReference>
<comment type="caution">
    <text evidence="1">The sequence shown here is derived from an EMBL/GenBank/DDBJ whole genome shotgun (WGS) entry which is preliminary data.</text>
</comment>
<dbReference type="AlphaFoldDB" id="A0A4R8DSL5"/>
<proteinExistence type="predicted"/>